<gene>
    <name evidence="4" type="ORF">CLV54_1507</name>
</gene>
<keyword evidence="1" id="KW-0547">Nucleotide-binding</keyword>
<dbReference type="PROSITE" id="PS50893">
    <property type="entry name" value="ABC_TRANSPORTER_2"/>
    <property type="match status" value="1"/>
</dbReference>
<dbReference type="Pfam" id="PF00005">
    <property type="entry name" value="ABC_tran"/>
    <property type="match status" value="1"/>
</dbReference>
<dbReference type="Proteomes" id="UP000230161">
    <property type="component" value="Unassembled WGS sequence"/>
</dbReference>
<dbReference type="InterPro" id="IPR050107">
    <property type="entry name" value="ABC_carbohydrate_import_ATPase"/>
</dbReference>
<evidence type="ECO:0000256" key="2">
    <source>
        <dbReference type="ARBA" id="ARBA00022840"/>
    </source>
</evidence>
<dbReference type="EMBL" id="PGFB01000002">
    <property type="protein sequence ID" value="PJJ63831.1"/>
    <property type="molecule type" value="Genomic_DNA"/>
</dbReference>
<evidence type="ECO:0000313" key="5">
    <source>
        <dbReference type="Proteomes" id="UP000230161"/>
    </source>
</evidence>
<dbReference type="InterPro" id="IPR027417">
    <property type="entry name" value="P-loop_NTPase"/>
</dbReference>
<evidence type="ECO:0000313" key="4">
    <source>
        <dbReference type="EMBL" id="PJJ63831.1"/>
    </source>
</evidence>
<feature type="domain" description="ABC transporter" evidence="3">
    <location>
        <begin position="22"/>
        <end position="264"/>
    </location>
</feature>
<dbReference type="InterPro" id="IPR003593">
    <property type="entry name" value="AAA+_ATPase"/>
</dbReference>
<evidence type="ECO:0000259" key="3">
    <source>
        <dbReference type="PROSITE" id="PS50893"/>
    </source>
</evidence>
<dbReference type="GO" id="GO:0005524">
    <property type="term" value="F:ATP binding"/>
    <property type="evidence" value="ECO:0007669"/>
    <property type="project" value="UniProtKB-KW"/>
</dbReference>
<dbReference type="PANTHER" id="PTHR43790:SF8">
    <property type="entry name" value="SUGAR ABC TRANSPORTER ATP-BINDING PROTEIN"/>
    <property type="match status" value="1"/>
</dbReference>
<dbReference type="CDD" id="cd03216">
    <property type="entry name" value="ABC_Carb_Monos_I"/>
    <property type="match status" value="1"/>
</dbReference>
<sequence>MKQAAERGPDEVERTDVTTPVLEAVDLRRSFGSVEALRGASLTVKPREVVALIGDNGAGKSTLVRCLSGADRPDSGRILVDGGPAEFDSPVAARAQGIETLYQDLAVATDLDAATNMFLGRELYKAGFPRFLHVLDKARMRKESDTVMRSLGVEMRDARIPVRSLSGGQRQIVAVARAVTWAKRVVFMDEPTAALGVRQRALVLDAIRRVRDHGISVVLVSHNMPEVLEVADRVEVLRLGRRVARFDKGEASVNDLVGAMTGALVTEPEDEQS</sequence>
<keyword evidence="5" id="KW-1185">Reference proteome</keyword>
<name>A0A2M9C0F1_9MICO</name>
<dbReference type="PANTHER" id="PTHR43790">
    <property type="entry name" value="CARBOHYDRATE TRANSPORT ATP-BINDING PROTEIN MG119-RELATED"/>
    <property type="match status" value="1"/>
</dbReference>
<comment type="caution">
    <text evidence="4">The sequence shown here is derived from an EMBL/GenBank/DDBJ whole genome shotgun (WGS) entry which is preliminary data.</text>
</comment>
<protein>
    <submittedName>
        <fullName evidence="4">Simple sugar transport system ATP-binding protein</fullName>
    </submittedName>
</protein>
<dbReference type="Gene3D" id="3.40.50.300">
    <property type="entry name" value="P-loop containing nucleotide triphosphate hydrolases"/>
    <property type="match status" value="1"/>
</dbReference>
<keyword evidence="4" id="KW-0813">Transport</keyword>
<dbReference type="GO" id="GO:0016887">
    <property type="term" value="F:ATP hydrolysis activity"/>
    <property type="evidence" value="ECO:0007669"/>
    <property type="project" value="InterPro"/>
</dbReference>
<accession>A0A2M9C0F1</accession>
<proteinExistence type="predicted"/>
<dbReference type="InterPro" id="IPR003439">
    <property type="entry name" value="ABC_transporter-like_ATP-bd"/>
</dbReference>
<dbReference type="AlphaFoldDB" id="A0A2M9C0F1"/>
<keyword evidence="4" id="KW-0762">Sugar transport</keyword>
<organism evidence="4 5">
    <name type="scientific">Compostimonas suwonensis</name>
    <dbReference type="NCBI Taxonomy" id="1048394"/>
    <lineage>
        <taxon>Bacteria</taxon>
        <taxon>Bacillati</taxon>
        <taxon>Actinomycetota</taxon>
        <taxon>Actinomycetes</taxon>
        <taxon>Micrococcales</taxon>
        <taxon>Microbacteriaceae</taxon>
        <taxon>Compostimonas</taxon>
    </lineage>
</organism>
<dbReference type="SMART" id="SM00382">
    <property type="entry name" value="AAA"/>
    <property type="match status" value="1"/>
</dbReference>
<dbReference type="SUPFAM" id="SSF52540">
    <property type="entry name" value="P-loop containing nucleoside triphosphate hydrolases"/>
    <property type="match status" value="1"/>
</dbReference>
<reference evidence="4 5" key="1">
    <citation type="submission" date="2017-11" db="EMBL/GenBank/DDBJ databases">
        <title>Genomic Encyclopedia of Archaeal and Bacterial Type Strains, Phase II (KMG-II): From Individual Species to Whole Genera.</title>
        <authorList>
            <person name="Goeker M."/>
        </authorList>
    </citation>
    <scope>NUCLEOTIDE SEQUENCE [LARGE SCALE GENOMIC DNA]</scope>
    <source>
        <strain evidence="4 5">DSM 25625</strain>
    </source>
</reference>
<evidence type="ECO:0000256" key="1">
    <source>
        <dbReference type="ARBA" id="ARBA00022741"/>
    </source>
</evidence>
<dbReference type="RefSeq" id="WP_245861465.1">
    <property type="nucleotide sequence ID" value="NZ_PGFB01000002.1"/>
</dbReference>
<keyword evidence="2 4" id="KW-0067">ATP-binding</keyword>